<dbReference type="AlphaFoldDB" id="A0A8J3CNH3"/>
<evidence type="ECO:0000313" key="2">
    <source>
        <dbReference type="EMBL" id="GHA72688.1"/>
    </source>
</evidence>
<dbReference type="RefSeq" id="WP_189493044.1">
    <property type="nucleotide sequence ID" value="NZ_BMZG01000005.1"/>
</dbReference>
<reference evidence="2" key="1">
    <citation type="journal article" date="2014" name="Int. J. Syst. Evol. Microbiol.">
        <title>Complete genome sequence of Corynebacterium casei LMG S-19264T (=DSM 44701T), isolated from a smear-ripened cheese.</title>
        <authorList>
            <consortium name="US DOE Joint Genome Institute (JGI-PGF)"/>
            <person name="Walter F."/>
            <person name="Albersmeier A."/>
            <person name="Kalinowski J."/>
            <person name="Ruckert C."/>
        </authorList>
    </citation>
    <scope>NUCLEOTIDE SEQUENCE</scope>
    <source>
        <strain evidence="2">KCTC 32501</strain>
    </source>
</reference>
<reference evidence="2" key="2">
    <citation type="submission" date="2020-09" db="EMBL/GenBank/DDBJ databases">
        <authorList>
            <person name="Sun Q."/>
            <person name="Kim S."/>
        </authorList>
    </citation>
    <scope>NUCLEOTIDE SEQUENCE</scope>
    <source>
        <strain evidence="2">KCTC 32501</strain>
    </source>
</reference>
<dbReference type="InterPro" id="IPR007481">
    <property type="entry name" value="SspB"/>
</dbReference>
<organism evidence="2 3">
    <name type="scientific">Formosimonas limnophila</name>
    <dbReference type="NCBI Taxonomy" id="1384487"/>
    <lineage>
        <taxon>Bacteria</taxon>
        <taxon>Pseudomonadati</taxon>
        <taxon>Pseudomonadota</taxon>
        <taxon>Betaproteobacteria</taxon>
        <taxon>Burkholderiales</taxon>
        <taxon>Burkholderiaceae</taxon>
        <taxon>Formosimonas</taxon>
    </lineage>
</organism>
<dbReference type="InterPro" id="IPR036760">
    <property type="entry name" value="SspB-like_sf"/>
</dbReference>
<dbReference type="NCBIfam" id="NF008769">
    <property type="entry name" value="PRK11798.2-5"/>
    <property type="match status" value="1"/>
</dbReference>
<accession>A0A8J3CNH3</accession>
<name>A0A8J3CNH3_9BURK</name>
<evidence type="ECO:0000256" key="1">
    <source>
        <dbReference type="SAM" id="MobiDB-lite"/>
    </source>
</evidence>
<gene>
    <name evidence="2" type="ORF">GCM10009007_12140</name>
</gene>
<comment type="caution">
    <text evidence="2">The sequence shown here is derived from an EMBL/GenBank/DDBJ whole genome shotgun (WGS) entry which is preliminary data.</text>
</comment>
<dbReference type="Proteomes" id="UP000614287">
    <property type="component" value="Unassembled WGS sequence"/>
</dbReference>
<protein>
    <submittedName>
        <fullName evidence="2">Stringent starvation protein B</fullName>
    </submittedName>
</protein>
<dbReference type="SUPFAM" id="SSF101738">
    <property type="entry name" value="SspB-like"/>
    <property type="match status" value="1"/>
</dbReference>
<dbReference type="PANTHER" id="PTHR37486">
    <property type="entry name" value="STRINGENT STARVATION PROTEIN B"/>
    <property type="match status" value="1"/>
</dbReference>
<dbReference type="EMBL" id="BMZG01000005">
    <property type="protein sequence ID" value="GHA72688.1"/>
    <property type="molecule type" value="Genomic_DNA"/>
</dbReference>
<evidence type="ECO:0000313" key="3">
    <source>
        <dbReference type="Proteomes" id="UP000614287"/>
    </source>
</evidence>
<keyword evidence="3" id="KW-1185">Reference proteome</keyword>
<feature type="region of interest" description="Disordered" evidence="1">
    <location>
        <begin position="101"/>
        <end position="140"/>
    </location>
</feature>
<proteinExistence type="predicted"/>
<sequence>MPPELSQKPYFIRALWEWCNDQGLTPQILVDIDHNTRVPSGFDDDGKIILDISMDATHGLEMSNEWVSFQARFGTVAQQLDIPVARIAAIFAAETGQGMGFDVTDSDDGASSVNTEVPTNSPDSKFDDGKPKGSPLKLIK</sequence>
<dbReference type="PANTHER" id="PTHR37486:SF1">
    <property type="entry name" value="STRINGENT STARVATION PROTEIN B"/>
    <property type="match status" value="1"/>
</dbReference>
<feature type="compositionally biased region" description="Polar residues" evidence="1">
    <location>
        <begin position="109"/>
        <end position="123"/>
    </location>
</feature>
<dbReference type="Pfam" id="PF04386">
    <property type="entry name" value="SspB"/>
    <property type="match status" value="1"/>
</dbReference>
<dbReference type="Gene3D" id="2.30.30.220">
    <property type="entry name" value="SspB-like"/>
    <property type="match status" value="1"/>
</dbReference>